<dbReference type="EMBL" id="BGZK01001646">
    <property type="protein sequence ID" value="GBP83878.1"/>
    <property type="molecule type" value="Genomic_DNA"/>
</dbReference>
<gene>
    <name evidence="1" type="ORF">EVAR_58499_1</name>
</gene>
<accession>A0A4C1Z7M3</accession>
<reference evidence="1 2" key="1">
    <citation type="journal article" date="2019" name="Commun. Biol.">
        <title>The bagworm genome reveals a unique fibroin gene that provides high tensile strength.</title>
        <authorList>
            <person name="Kono N."/>
            <person name="Nakamura H."/>
            <person name="Ohtoshi R."/>
            <person name="Tomita M."/>
            <person name="Numata K."/>
            <person name="Arakawa K."/>
        </authorList>
    </citation>
    <scope>NUCLEOTIDE SEQUENCE [LARGE SCALE GENOMIC DNA]</scope>
</reference>
<dbReference type="AlphaFoldDB" id="A0A4C1Z7M3"/>
<comment type="caution">
    <text evidence="1">The sequence shown here is derived from an EMBL/GenBank/DDBJ whole genome shotgun (WGS) entry which is preliminary data.</text>
</comment>
<evidence type="ECO:0000313" key="2">
    <source>
        <dbReference type="Proteomes" id="UP000299102"/>
    </source>
</evidence>
<name>A0A4C1Z7M3_EUMVA</name>
<keyword evidence="2" id="KW-1185">Reference proteome</keyword>
<protein>
    <submittedName>
        <fullName evidence="1">Uncharacterized protein</fullName>
    </submittedName>
</protein>
<organism evidence="1 2">
    <name type="scientific">Eumeta variegata</name>
    <name type="common">Bagworm moth</name>
    <name type="synonym">Eumeta japonica</name>
    <dbReference type="NCBI Taxonomy" id="151549"/>
    <lineage>
        <taxon>Eukaryota</taxon>
        <taxon>Metazoa</taxon>
        <taxon>Ecdysozoa</taxon>
        <taxon>Arthropoda</taxon>
        <taxon>Hexapoda</taxon>
        <taxon>Insecta</taxon>
        <taxon>Pterygota</taxon>
        <taxon>Neoptera</taxon>
        <taxon>Endopterygota</taxon>
        <taxon>Lepidoptera</taxon>
        <taxon>Glossata</taxon>
        <taxon>Ditrysia</taxon>
        <taxon>Tineoidea</taxon>
        <taxon>Psychidae</taxon>
        <taxon>Oiketicinae</taxon>
        <taxon>Eumeta</taxon>
    </lineage>
</organism>
<evidence type="ECO:0000313" key="1">
    <source>
        <dbReference type="EMBL" id="GBP83878.1"/>
    </source>
</evidence>
<dbReference type="Proteomes" id="UP000299102">
    <property type="component" value="Unassembled WGS sequence"/>
</dbReference>
<sequence length="131" mass="14019">MTKEDKGAHARTPTRRINQLVTLAARARRSRLGGRPGIIETSPAGARGQLRPAAVDIARLRLNLFTRLLEIRISPNKLRRSIILIGKRIHVSVNLVEFHTVTESASSGFEGSGAGGAALMHKAGLAAVLIA</sequence>
<proteinExistence type="predicted"/>